<dbReference type="OrthoDB" id="549243at2759"/>
<dbReference type="EMBL" id="GDQN01008758">
    <property type="protein sequence ID" value="JAT82296.1"/>
    <property type="molecule type" value="Transcribed_RNA"/>
</dbReference>
<gene>
    <name evidence="1" type="ORF">g.3993</name>
    <name evidence="2" type="ORF">g.3995</name>
</gene>
<sequence>ALQLQPRPLLLRLAATLAATHQAEFPRHKLLTVDVSDDRSNPHLRPDFVDRIFDDSSEDSMDDLYDHEDMDDFLGPDDELFLDDDLDDYEGFYAYGLHGPDIILL</sequence>
<organism evidence="2">
    <name type="scientific">Pectinophora gossypiella</name>
    <name type="common">Cotton pink bollworm</name>
    <name type="synonym">Depressaria gossypiella</name>
    <dbReference type="NCBI Taxonomy" id="13191"/>
    <lineage>
        <taxon>Eukaryota</taxon>
        <taxon>Metazoa</taxon>
        <taxon>Ecdysozoa</taxon>
        <taxon>Arthropoda</taxon>
        <taxon>Hexapoda</taxon>
        <taxon>Insecta</taxon>
        <taxon>Pterygota</taxon>
        <taxon>Neoptera</taxon>
        <taxon>Endopterygota</taxon>
        <taxon>Lepidoptera</taxon>
        <taxon>Glossata</taxon>
        <taxon>Ditrysia</taxon>
        <taxon>Gelechioidea</taxon>
        <taxon>Gelechiidae</taxon>
        <taxon>Apatetrinae</taxon>
        <taxon>Pectinophora</taxon>
    </lineage>
</organism>
<reference evidence="2" key="1">
    <citation type="submission" date="2015-09" db="EMBL/GenBank/DDBJ databases">
        <title>De novo assembly of Pectinophora gossypiella (Pink Bollworm) gut transcriptome.</title>
        <authorList>
            <person name="Tassone E.E."/>
        </authorList>
    </citation>
    <scope>NUCLEOTIDE SEQUENCE</scope>
</reference>
<protein>
    <submittedName>
        <fullName evidence="2">Uncharacterized protein</fullName>
    </submittedName>
</protein>
<feature type="non-terminal residue" evidence="2">
    <location>
        <position position="1"/>
    </location>
</feature>
<name>A0A1E1WS81_PECGO</name>
<dbReference type="EMBL" id="GDQN01001169">
    <property type="protein sequence ID" value="JAT89885.1"/>
    <property type="molecule type" value="Transcribed_RNA"/>
</dbReference>
<evidence type="ECO:0000313" key="1">
    <source>
        <dbReference type="EMBL" id="JAT82296.1"/>
    </source>
</evidence>
<dbReference type="AlphaFoldDB" id="A0A1E1WS81"/>
<proteinExistence type="predicted"/>
<evidence type="ECO:0000313" key="2">
    <source>
        <dbReference type="EMBL" id="JAT89885.1"/>
    </source>
</evidence>
<accession>A0A1E1WS81</accession>